<dbReference type="GO" id="GO:0071949">
    <property type="term" value="F:FAD binding"/>
    <property type="evidence" value="ECO:0007669"/>
    <property type="project" value="InterPro"/>
</dbReference>
<dbReference type="InterPro" id="IPR036635">
    <property type="entry name" value="MurB_C_sf"/>
</dbReference>
<evidence type="ECO:0000256" key="3">
    <source>
        <dbReference type="ARBA" id="ARBA00004496"/>
    </source>
</evidence>
<keyword evidence="13 20" id="KW-0133">Cell shape</keyword>
<evidence type="ECO:0000256" key="10">
    <source>
        <dbReference type="ARBA" id="ARBA00022630"/>
    </source>
</evidence>
<keyword evidence="8 20" id="KW-0963">Cytoplasm</keyword>
<evidence type="ECO:0000256" key="2">
    <source>
        <dbReference type="ARBA" id="ARBA00003921"/>
    </source>
</evidence>
<dbReference type="GO" id="GO:0008360">
    <property type="term" value="P:regulation of cell shape"/>
    <property type="evidence" value="ECO:0007669"/>
    <property type="project" value="UniProtKB-KW"/>
</dbReference>
<feature type="active site" description="Proton donor" evidence="20">
    <location>
        <position position="233"/>
    </location>
</feature>
<dbReference type="Gene3D" id="3.30.43.10">
    <property type="entry name" value="Uridine Diphospho-n-acetylenolpyruvylglucosamine Reductase, domain 2"/>
    <property type="match status" value="1"/>
</dbReference>
<dbReference type="EMBL" id="JMCG01000002">
    <property type="protein sequence ID" value="KGK09569.1"/>
    <property type="molecule type" value="Genomic_DNA"/>
</dbReference>
<dbReference type="PANTHER" id="PTHR21071">
    <property type="entry name" value="UDP-N-ACETYLENOLPYRUVOYLGLUCOSAMINE REDUCTASE"/>
    <property type="match status" value="1"/>
</dbReference>
<dbReference type="SUPFAM" id="SSF56194">
    <property type="entry name" value="Uridine diphospho-N-Acetylenolpyruvylglucosamine reductase, MurB, C-terminal domain"/>
    <property type="match status" value="1"/>
</dbReference>
<dbReference type="RefSeq" id="WP_039431539.1">
    <property type="nucleotide sequence ID" value="NZ_CP061845.1"/>
</dbReference>
<name>A0A099M8J6_9VIBR</name>
<evidence type="ECO:0000313" key="23">
    <source>
        <dbReference type="Proteomes" id="UP000029994"/>
    </source>
</evidence>
<feature type="active site" evidence="20">
    <location>
        <position position="163"/>
    </location>
</feature>
<dbReference type="EC" id="1.3.1.98" evidence="6 20"/>
<evidence type="ECO:0000256" key="18">
    <source>
        <dbReference type="ARBA" id="ARBA00031026"/>
    </source>
</evidence>
<reference evidence="22 23" key="1">
    <citation type="submission" date="2014-04" db="EMBL/GenBank/DDBJ databases">
        <title>Genome sequencing of Vibrio navarrensis strains.</title>
        <authorList>
            <person name="Gladney L.M."/>
            <person name="Katz L.S."/>
            <person name="Marino-Ramirez L."/>
            <person name="Jordan I.K."/>
        </authorList>
    </citation>
    <scope>NUCLEOTIDE SEQUENCE [LARGE SCALE GENOMIC DNA]</scope>
    <source>
        <strain evidence="22 23">ATCC 51183</strain>
    </source>
</reference>
<dbReference type="HAMAP" id="MF_00037">
    <property type="entry name" value="MurB"/>
    <property type="match status" value="1"/>
</dbReference>
<evidence type="ECO:0000256" key="19">
    <source>
        <dbReference type="ARBA" id="ARBA00048914"/>
    </source>
</evidence>
<comment type="function">
    <text evidence="2 20">Cell wall formation.</text>
</comment>
<dbReference type="GO" id="GO:0005829">
    <property type="term" value="C:cytosol"/>
    <property type="evidence" value="ECO:0007669"/>
    <property type="project" value="TreeGrafter"/>
</dbReference>
<keyword evidence="11 20" id="KW-0274">FAD</keyword>
<dbReference type="NCBIfam" id="TIGR00179">
    <property type="entry name" value="murB"/>
    <property type="match status" value="1"/>
</dbReference>
<feature type="active site" evidence="20">
    <location>
        <position position="328"/>
    </location>
</feature>
<dbReference type="AlphaFoldDB" id="A0A099M8J6"/>
<dbReference type="Pfam" id="PF01565">
    <property type="entry name" value="FAD_binding_4"/>
    <property type="match status" value="1"/>
</dbReference>
<evidence type="ECO:0000256" key="6">
    <source>
        <dbReference type="ARBA" id="ARBA00012518"/>
    </source>
</evidence>
<dbReference type="Gene3D" id="3.90.78.10">
    <property type="entry name" value="UDP-N-acetylenolpyruvoylglucosamine reductase, C-terminal domain"/>
    <property type="match status" value="1"/>
</dbReference>
<comment type="pathway">
    <text evidence="4 20">Cell wall biogenesis; peptidoglycan biosynthesis.</text>
</comment>
<comment type="similarity">
    <text evidence="5 20">Belongs to the MurB family.</text>
</comment>
<comment type="cofactor">
    <cofactor evidence="1 20">
        <name>FAD</name>
        <dbReference type="ChEBI" id="CHEBI:57692"/>
    </cofactor>
</comment>
<keyword evidence="10 20" id="KW-0285">Flavoprotein</keyword>
<dbReference type="PANTHER" id="PTHR21071:SF4">
    <property type="entry name" value="UDP-N-ACETYLENOLPYRUVOYLGLUCOSAMINE REDUCTASE"/>
    <property type="match status" value="1"/>
</dbReference>
<evidence type="ECO:0000256" key="9">
    <source>
        <dbReference type="ARBA" id="ARBA00022618"/>
    </source>
</evidence>
<keyword evidence="15 20" id="KW-0560">Oxidoreductase</keyword>
<gene>
    <name evidence="20" type="primary">murB</name>
    <name evidence="22" type="ORF">EA26_20535</name>
</gene>
<dbReference type="Proteomes" id="UP000029994">
    <property type="component" value="Unassembled WGS sequence"/>
</dbReference>
<dbReference type="InterPro" id="IPR016166">
    <property type="entry name" value="FAD-bd_PCMH"/>
</dbReference>
<evidence type="ECO:0000256" key="1">
    <source>
        <dbReference type="ARBA" id="ARBA00001974"/>
    </source>
</evidence>
<keyword evidence="17 20" id="KW-0961">Cell wall biogenesis/degradation</keyword>
<evidence type="ECO:0000256" key="20">
    <source>
        <dbReference type="HAMAP-Rule" id="MF_00037"/>
    </source>
</evidence>
<protein>
    <recommendedName>
        <fullName evidence="7 20">UDP-N-acetylenolpyruvoylglucosamine reductase</fullName>
        <ecNumber evidence="6 20">1.3.1.98</ecNumber>
    </recommendedName>
    <alternativeName>
        <fullName evidence="18 20">UDP-N-acetylmuramate dehydrogenase</fullName>
    </alternativeName>
</protein>
<dbReference type="NCBIfam" id="NF000755">
    <property type="entry name" value="PRK00046.1"/>
    <property type="match status" value="1"/>
</dbReference>
<dbReference type="GO" id="GO:0071555">
    <property type="term" value="P:cell wall organization"/>
    <property type="evidence" value="ECO:0007669"/>
    <property type="project" value="UniProtKB-KW"/>
</dbReference>
<sequence length="345" mass="38533">MQIQHPASLKPYHTFAIEQYCDYLLEVSSLDELIDVYSNPALAELPKLVLGKGSNMLFTQPFAGVVIINRLMGKTLTQNDDYYYLHVAGGEDWPQLVKWCVEQGIGGLENLALIPGCAGSAPIQNIGAYGVELKDVCDYVDIVSLEDYSPRRLTADECHFGYRDSIFKHQWYGRCVIVGLGLKLKKNWVAVNSYGPLQSIPAHELTPQRIYDTVCQVRMQKLPDPAQFGNAGSFFKNPVIDTQHFARLQEQFPNIVAYPAGDKVKVAAGWLIEHCQLKGMMIGGAQVHPNQALVLINAAECSAQDVITLAGLVCDRVWETYQISLEHEVRFMGRDAETTLEKVRQ</sequence>
<keyword evidence="12 20" id="KW-0521">NADP</keyword>
<dbReference type="STRING" id="29495.EA26_20535"/>
<accession>A0A099M8J6</accession>
<evidence type="ECO:0000259" key="21">
    <source>
        <dbReference type="PROSITE" id="PS51387"/>
    </source>
</evidence>
<dbReference type="InterPro" id="IPR006094">
    <property type="entry name" value="Oxid_FAD_bind_N"/>
</dbReference>
<feature type="domain" description="FAD-binding PCMH-type" evidence="21">
    <location>
        <begin position="17"/>
        <end position="187"/>
    </location>
</feature>
<dbReference type="InterPro" id="IPR016167">
    <property type="entry name" value="FAD-bd_PCMH_sub1"/>
</dbReference>
<proteinExistence type="inferred from homology"/>
<organism evidence="22 23">
    <name type="scientific">Vibrio navarrensis</name>
    <dbReference type="NCBI Taxonomy" id="29495"/>
    <lineage>
        <taxon>Bacteria</taxon>
        <taxon>Pseudomonadati</taxon>
        <taxon>Pseudomonadota</taxon>
        <taxon>Gammaproteobacteria</taxon>
        <taxon>Vibrionales</taxon>
        <taxon>Vibrionaceae</taxon>
        <taxon>Vibrio</taxon>
    </lineage>
</organism>
<evidence type="ECO:0000313" key="22">
    <source>
        <dbReference type="EMBL" id="KGK09569.1"/>
    </source>
</evidence>
<evidence type="ECO:0000256" key="14">
    <source>
        <dbReference type="ARBA" id="ARBA00022984"/>
    </source>
</evidence>
<keyword evidence="14 20" id="KW-0573">Peptidoglycan synthesis</keyword>
<dbReference type="UniPathway" id="UPA00219"/>
<evidence type="ECO:0000256" key="7">
    <source>
        <dbReference type="ARBA" id="ARBA00015188"/>
    </source>
</evidence>
<dbReference type="GO" id="GO:0008762">
    <property type="term" value="F:UDP-N-acetylmuramate dehydrogenase activity"/>
    <property type="evidence" value="ECO:0007669"/>
    <property type="project" value="UniProtKB-UniRule"/>
</dbReference>
<keyword evidence="9 20" id="KW-0132">Cell division</keyword>
<dbReference type="SUPFAM" id="SSF56176">
    <property type="entry name" value="FAD-binding/transporter-associated domain-like"/>
    <property type="match status" value="1"/>
</dbReference>
<comment type="catalytic activity">
    <reaction evidence="19 20">
        <text>UDP-N-acetyl-alpha-D-muramate + NADP(+) = UDP-N-acetyl-3-O-(1-carboxyvinyl)-alpha-D-glucosamine + NADPH + H(+)</text>
        <dbReference type="Rhea" id="RHEA:12248"/>
        <dbReference type="ChEBI" id="CHEBI:15378"/>
        <dbReference type="ChEBI" id="CHEBI:57783"/>
        <dbReference type="ChEBI" id="CHEBI:58349"/>
        <dbReference type="ChEBI" id="CHEBI:68483"/>
        <dbReference type="ChEBI" id="CHEBI:70757"/>
        <dbReference type="EC" id="1.3.1.98"/>
    </reaction>
</comment>
<dbReference type="InterPro" id="IPR036318">
    <property type="entry name" value="FAD-bd_PCMH-like_sf"/>
</dbReference>
<comment type="caution">
    <text evidence="22">The sequence shown here is derived from an EMBL/GenBank/DDBJ whole genome shotgun (WGS) entry which is preliminary data.</text>
</comment>
<dbReference type="eggNOG" id="COG0812">
    <property type="taxonomic scope" value="Bacteria"/>
</dbReference>
<dbReference type="GO" id="GO:0051301">
    <property type="term" value="P:cell division"/>
    <property type="evidence" value="ECO:0007669"/>
    <property type="project" value="UniProtKB-KW"/>
</dbReference>
<evidence type="ECO:0000256" key="16">
    <source>
        <dbReference type="ARBA" id="ARBA00023306"/>
    </source>
</evidence>
<dbReference type="InterPro" id="IPR011601">
    <property type="entry name" value="MurB_C"/>
</dbReference>
<evidence type="ECO:0000256" key="12">
    <source>
        <dbReference type="ARBA" id="ARBA00022857"/>
    </source>
</evidence>
<dbReference type="InterPro" id="IPR016169">
    <property type="entry name" value="FAD-bd_PCMH_sub2"/>
</dbReference>
<evidence type="ECO:0000256" key="4">
    <source>
        <dbReference type="ARBA" id="ARBA00004752"/>
    </source>
</evidence>
<evidence type="ECO:0000256" key="13">
    <source>
        <dbReference type="ARBA" id="ARBA00022960"/>
    </source>
</evidence>
<dbReference type="InterPro" id="IPR003170">
    <property type="entry name" value="MurB"/>
</dbReference>
<evidence type="ECO:0000256" key="8">
    <source>
        <dbReference type="ARBA" id="ARBA00022490"/>
    </source>
</evidence>
<evidence type="ECO:0000256" key="5">
    <source>
        <dbReference type="ARBA" id="ARBA00010485"/>
    </source>
</evidence>
<evidence type="ECO:0000256" key="17">
    <source>
        <dbReference type="ARBA" id="ARBA00023316"/>
    </source>
</evidence>
<keyword evidence="16 20" id="KW-0131">Cell cycle</keyword>
<keyword evidence="23" id="KW-1185">Reference proteome</keyword>
<comment type="subcellular location">
    <subcellularLocation>
        <location evidence="3 20">Cytoplasm</location>
    </subcellularLocation>
</comment>
<dbReference type="PROSITE" id="PS51387">
    <property type="entry name" value="FAD_PCMH"/>
    <property type="match status" value="1"/>
</dbReference>
<dbReference type="GeneID" id="43685467"/>
<dbReference type="GO" id="GO:0009252">
    <property type="term" value="P:peptidoglycan biosynthetic process"/>
    <property type="evidence" value="ECO:0007669"/>
    <property type="project" value="UniProtKB-UniRule"/>
</dbReference>
<dbReference type="Pfam" id="PF02873">
    <property type="entry name" value="MurB_C"/>
    <property type="match status" value="1"/>
</dbReference>
<dbReference type="Gene3D" id="3.30.465.10">
    <property type="match status" value="1"/>
</dbReference>
<evidence type="ECO:0000256" key="15">
    <source>
        <dbReference type="ARBA" id="ARBA00023002"/>
    </source>
</evidence>
<evidence type="ECO:0000256" key="11">
    <source>
        <dbReference type="ARBA" id="ARBA00022827"/>
    </source>
</evidence>